<feature type="region of interest" description="Disordered" evidence="1">
    <location>
        <begin position="72"/>
        <end position="101"/>
    </location>
</feature>
<protein>
    <submittedName>
        <fullName evidence="2">Uncharacterized protein</fullName>
    </submittedName>
</protein>
<name>A0A8H7T9G9_9HELO</name>
<dbReference type="AlphaFoldDB" id="A0A8H7T9G9"/>
<evidence type="ECO:0000313" key="2">
    <source>
        <dbReference type="EMBL" id="KAG4415582.1"/>
    </source>
</evidence>
<feature type="compositionally biased region" description="Polar residues" evidence="1">
    <location>
        <begin position="142"/>
        <end position="153"/>
    </location>
</feature>
<dbReference type="EMBL" id="JAFJYH010000217">
    <property type="protein sequence ID" value="KAG4415582.1"/>
    <property type="molecule type" value="Genomic_DNA"/>
</dbReference>
<feature type="compositionally biased region" description="Basic and acidic residues" evidence="1">
    <location>
        <begin position="179"/>
        <end position="194"/>
    </location>
</feature>
<proteinExistence type="predicted"/>
<dbReference type="Proteomes" id="UP000664132">
    <property type="component" value="Unassembled WGS sequence"/>
</dbReference>
<accession>A0A8H7T9G9</accession>
<gene>
    <name evidence="2" type="ORF">IFR04_011302</name>
</gene>
<sequence>MVWLDITKGLDRTTPDDLELLDEYQSFLKNYATQSGELKPIHVAFGIWAKSNNSRQSTNNWRHLHNLLSSREHMTHQDSDDAYMTGRRGSGGQGNNQFQDDTNGLQQTVEYDSIGAQMLAERFHKTWAQDPRRLSRELISYKSRSSNEPLSTRSEQDRRGMTRQGSEQSEPLSSMSKPFKSESNHRGIKRERSVSAKNSVQKQEILLIIDSYHLKYETQTDDSIDTCEDETEIFEGRRGFSRTEMKKS</sequence>
<feature type="compositionally biased region" description="Polar residues" evidence="1">
    <location>
        <begin position="163"/>
        <end position="176"/>
    </location>
</feature>
<evidence type="ECO:0000256" key="1">
    <source>
        <dbReference type="SAM" id="MobiDB-lite"/>
    </source>
</evidence>
<reference evidence="2" key="1">
    <citation type="submission" date="2021-02" db="EMBL/GenBank/DDBJ databases">
        <title>Genome sequence Cadophora malorum strain M34.</title>
        <authorList>
            <person name="Stefanovic E."/>
            <person name="Vu D."/>
            <person name="Scully C."/>
            <person name="Dijksterhuis J."/>
            <person name="Roader J."/>
            <person name="Houbraken J."/>
        </authorList>
    </citation>
    <scope>NUCLEOTIDE SEQUENCE</scope>
    <source>
        <strain evidence="2">M34</strain>
    </source>
</reference>
<keyword evidence="3" id="KW-1185">Reference proteome</keyword>
<organism evidence="2 3">
    <name type="scientific">Cadophora malorum</name>
    <dbReference type="NCBI Taxonomy" id="108018"/>
    <lineage>
        <taxon>Eukaryota</taxon>
        <taxon>Fungi</taxon>
        <taxon>Dikarya</taxon>
        <taxon>Ascomycota</taxon>
        <taxon>Pezizomycotina</taxon>
        <taxon>Leotiomycetes</taxon>
        <taxon>Helotiales</taxon>
        <taxon>Ploettnerulaceae</taxon>
        <taxon>Cadophora</taxon>
    </lineage>
</organism>
<feature type="region of interest" description="Disordered" evidence="1">
    <location>
        <begin position="139"/>
        <end position="199"/>
    </location>
</feature>
<evidence type="ECO:0000313" key="3">
    <source>
        <dbReference type="Proteomes" id="UP000664132"/>
    </source>
</evidence>
<comment type="caution">
    <text evidence="2">The sequence shown here is derived from an EMBL/GenBank/DDBJ whole genome shotgun (WGS) entry which is preliminary data.</text>
</comment>